<keyword evidence="3" id="KW-1185">Reference proteome</keyword>
<gene>
    <name evidence="2" type="ORF">NECHADRAFT_85310</name>
</gene>
<dbReference type="eggNOG" id="ENOG502TGDA">
    <property type="taxonomic scope" value="Eukaryota"/>
</dbReference>
<dbReference type="KEGG" id="nhe:NECHADRAFT_85310"/>
<dbReference type="Proteomes" id="UP000005206">
    <property type="component" value="Chromosome 10"/>
</dbReference>
<feature type="signal peptide" evidence="1">
    <location>
        <begin position="1"/>
        <end position="21"/>
    </location>
</feature>
<organism evidence="2 3">
    <name type="scientific">Fusarium vanettenii (strain ATCC MYA-4622 / CBS 123669 / FGSC 9596 / NRRL 45880 / 77-13-4)</name>
    <name type="common">Fusarium solani subsp. pisi</name>
    <dbReference type="NCBI Taxonomy" id="660122"/>
    <lineage>
        <taxon>Eukaryota</taxon>
        <taxon>Fungi</taxon>
        <taxon>Dikarya</taxon>
        <taxon>Ascomycota</taxon>
        <taxon>Pezizomycotina</taxon>
        <taxon>Sordariomycetes</taxon>
        <taxon>Hypocreomycetidae</taxon>
        <taxon>Hypocreales</taxon>
        <taxon>Nectriaceae</taxon>
        <taxon>Fusarium</taxon>
        <taxon>Fusarium solani species complex</taxon>
        <taxon>Fusarium vanettenii</taxon>
    </lineage>
</organism>
<dbReference type="VEuPathDB" id="FungiDB:NECHADRAFT_85310"/>
<evidence type="ECO:0000313" key="3">
    <source>
        <dbReference type="Proteomes" id="UP000005206"/>
    </source>
</evidence>
<accession>C7ZIZ7</accession>
<sequence length="326" mass="35046">MGFFLLSLLVAAVGQISTVASHPFELAPRADDLCPAGEVEFTDTVRDMFTGFTSNYCRLHKPGEEETWSTGNFWVTISSSADGCAAPASMPENECKDSFKKSIDACSVGSKISGGNSLWTGPDGTCLKFSIHTEPLEVEVLKTDIEFHAELNEVDVGEGLYSCDDYMKLFDAAVKEGCLGTGCDVTKKACDDQTCVTIDGTTNQGVADKFKGYLDQLRGVIAGSCKTEAYEDYYCTPNGVCSTNKRVKVQIPSFLGSSTAKDGDTFVANYKVSFTEKETKSACDIVTALRWAGKSCLIAQVEGSFNAPLRIAAVESNMKAAAAFYK</sequence>
<dbReference type="InParanoid" id="C7ZIZ7"/>
<proteinExistence type="predicted"/>
<reference evidence="2 3" key="1">
    <citation type="journal article" date="2009" name="PLoS Genet.">
        <title>The genome of Nectria haematococca: contribution of supernumerary chromosomes to gene expansion.</title>
        <authorList>
            <person name="Coleman J.J."/>
            <person name="Rounsley S.D."/>
            <person name="Rodriguez-Carres M."/>
            <person name="Kuo A."/>
            <person name="Wasmann C.C."/>
            <person name="Grimwood J."/>
            <person name="Schmutz J."/>
            <person name="Taga M."/>
            <person name="White G.J."/>
            <person name="Zhou S."/>
            <person name="Schwartz D.C."/>
            <person name="Freitag M."/>
            <person name="Ma L.J."/>
            <person name="Danchin E.G."/>
            <person name="Henrissat B."/>
            <person name="Coutinho P.M."/>
            <person name="Nelson D.R."/>
            <person name="Straney D."/>
            <person name="Napoli C.A."/>
            <person name="Barker B.M."/>
            <person name="Gribskov M."/>
            <person name="Rep M."/>
            <person name="Kroken S."/>
            <person name="Molnar I."/>
            <person name="Rensing C."/>
            <person name="Kennell J.C."/>
            <person name="Zamora J."/>
            <person name="Farman M.L."/>
            <person name="Selker E.U."/>
            <person name="Salamov A."/>
            <person name="Shapiro H."/>
            <person name="Pangilinan J."/>
            <person name="Lindquist E."/>
            <person name="Lamers C."/>
            <person name="Grigoriev I.V."/>
            <person name="Geiser D.M."/>
            <person name="Covert S.F."/>
            <person name="Temporini E."/>
            <person name="Vanetten H.D."/>
        </authorList>
    </citation>
    <scope>NUCLEOTIDE SEQUENCE [LARGE SCALE GENOMIC DNA]</scope>
    <source>
        <strain evidence="3">ATCC MYA-4622 / CBS 123669 / FGSC 9596 / NRRL 45880 / 77-13-4</strain>
    </source>
</reference>
<feature type="chain" id="PRO_5002989319" evidence="1">
    <location>
        <begin position="22"/>
        <end position="326"/>
    </location>
</feature>
<protein>
    <submittedName>
        <fullName evidence="2">Uncharacterized protein</fullName>
    </submittedName>
</protein>
<dbReference type="RefSeq" id="XP_003041700.1">
    <property type="nucleotide sequence ID" value="XM_003041654.1"/>
</dbReference>
<evidence type="ECO:0000256" key="1">
    <source>
        <dbReference type="SAM" id="SignalP"/>
    </source>
</evidence>
<evidence type="ECO:0000313" key="2">
    <source>
        <dbReference type="EMBL" id="EEU35987.1"/>
    </source>
</evidence>
<name>C7ZIZ7_FUSV7</name>
<dbReference type="GeneID" id="9674041"/>
<keyword evidence="1" id="KW-0732">Signal</keyword>
<dbReference type="AlphaFoldDB" id="C7ZIZ7"/>
<dbReference type="EMBL" id="GG698932">
    <property type="protein sequence ID" value="EEU35987.1"/>
    <property type="molecule type" value="Genomic_DNA"/>
</dbReference>
<dbReference type="OrthoDB" id="4522623at2759"/>
<dbReference type="HOGENOM" id="CLU_852820_0_0_1"/>